<dbReference type="RefSeq" id="XP_070891513.1">
    <property type="nucleotide sequence ID" value="XM_071031857.1"/>
</dbReference>
<dbReference type="Gene3D" id="3.10.450.40">
    <property type="match status" value="2"/>
</dbReference>
<dbReference type="GeneID" id="98146929"/>
<gene>
    <name evidence="1" type="ORF">BJX67DRAFT_376341</name>
</gene>
<accession>A0ABR4M7E7</accession>
<organism evidence="1 2">
    <name type="scientific">Aspergillus lucknowensis</name>
    <dbReference type="NCBI Taxonomy" id="176173"/>
    <lineage>
        <taxon>Eukaryota</taxon>
        <taxon>Fungi</taxon>
        <taxon>Dikarya</taxon>
        <taxon>Ascomycota</taxon>
        <taxon>Pezizomycotina</taxon>
        <taxon>Eurotiomycetes</taxon>
        <taxon>Eurotiomycetidae</taxon>
        <taxon>Eurotiales</taxon>
        <taxon>Aspergillaceae</taxon>
        <taxon>Aspergillus</taxon>
        <taxon>Aspergillus subgen. Nidulantes</taxon>
    </lineage>
</organism>
<keyword evidence="2" id="KW-1185">Reference proteome</keyword>
<evidence type="ECO:0000313" key="2">
    <source>
        <dbReference type="Proteomes" id="UP001610432"/>
    </source>
</evidence>
<evidence type="ECO:0000313" key="1">
    <source>
        <dbReference type="EMBL" id="KAL2872535.1"/>
    </source>
</evidence>
<dbReference type="Proteomes" id="UP001610432">
    <property type="component" value="Unassembled WGS sequence"/>
</dbReference>
<proteinExistence type="predicted"/>
<comment type="caution">
    <text evidence="1">The sequence shown here is derived from an EMBL/GenBank/DDBJ whole genome shotgun (WGS) entry which is preliminary data.</text>
</comment>
<sequence>MGQNQVDTPICLNNRATIDPYYAAILVGPLPINHNANWEPLAFPYTRKARWRVCNPEPDGETVYSEWLFEISASISDTTLPSLGTAHLTAKNSTNGPRRALGEYVGRGDAQVQPDYQVGLIETLAVEELFKVDRWIMDVLAVVWVSGNEDELWSYKGDVIVRKFPLDPNDPFYGTDE</sequence>
<reference evidence="1 2" key="1">
    <citation type="submission" date="2024-07" db="EMBL/GenBank/DDBJ databases">
        <title>Section-level genome sequencing and comparative genomics of Aspergillus sections Usti and Cavernicolus.</title>
        <authorList>
            <consortium name="Lawrence Berkeley National Laboratory"/>
            <person name="Nybo J.L."/>
            <person name="Vesth T.C."/>
            <person name="Theobald S."/>
            <person name="Frisvad J.C."/>
            <person name="Larsen T.O."/>
            <person name="Kjaerboelling I."/>
            <person name="Rothschild-Mancinelli K."/>
            <person name="Lyhne E.K."/>
            <person name="Kogle M.E."/>
            <person name="Barry K."/>
            <person name="Clum A."/>
            <person name="Na H."/>
            <person name="Ledsgaard L."/>
            <person name="Lin J."/>
            <person name="Lipzen A."/>
            <person name="Kuo A."/>
            <person name="Riley R."/>
            <person name="Mondo S."/>
            <person name="Labutti K."/>
            <person name="Haridas S."/>
            <person name="Pangalinan J."/>
            <person name="Salamov A.A."/>
            <person name="Simmons B.A."/>
            <person name="Magnuson J.K."/>
            <person name="Chen J."/>
            <person name="Drula E."/>
            <person name="Henrissat B."/>
            <person name="Wiebenga A."/>
            <person name="Lubbers R.J."/>
            <person name="Gomes A.C."/>
            <person name="Macurrencykelacurrency M.R."/>
            <person name="Stajich J."/>
            <person name="Grigoriev I.V."/>
            <person name="Mortensen U.H."/>
            <person name="De Vries R.P."/>
            <person name="Baker S.E."/>
            <person name="Andersen M.R."/>
        </authorList>
    </citation>
    <scope>NUCLEOTIDE SEQUENCE [LARGE SCALE GENOMIC DNA]</scope>
    <source>
        <strain evidence="1 2">CBS 449.75</strain>
    </source>
</reference>
<protein>
    <submittedName>
        <fullName evidence="1">Uncharacterized protein</fullName>
    </submittedName>
</protein>
<name>A0ABR4M7E7_9EURO</name>
<dbReference type="EMBL" id="JBFXLQ010000001">
    <property type="protein sequence ID" value="KAL2872535.1"/>
    <property type="molecule type" value="Genomic_DNA"/>
</dbReference>